<keyword evidence="2" id="KW-1185">Reference proteome</keyword>
<dbReference type="AlphaFoldDB" id="A6H1X8"/>
<accession>A6H1X8</accession>
<dbReference type="Gene3D" id="3.30.70.60">
    <property type="match status" value="1"/>
</dbReference>
<dbReference type="GeneID" id="66553402"/>
<proteinExistence type="predicted"/>
<dbReference type="STRING" id="402612.FP2297"/>
<dbReference type="RefSeq" id="WP_011964386.1">
    <property type="nucleotide sequence ID" value="NC_009613.3"/>
</dbReference>
<name>A6H1X8_FLAPJ</name>
<dbReference type="eggNOG" id="ENOG5032QST">
    <property type="taxonomic scope" value="Bacteria"/>
</dbReference>
<gene>
    <name evidence="1" type="ordered locus">FP2297</name>
</gene>
<organism evidence="1 2">
    <name type="scientific">Flavobacterium psychrophilum (strain ATCC 49511 / DSM 21280 / CIP 103535 / JIP02/86)</name>
    <dbReference type="NCBI Taxonomy" id="402612"/>
    <lineage>
        <taxon>Bacteria</taxon>
        <taxon>Pseudomonadati</taxon>
        <taxon>Bacteroidota</taxon>
        <taxon>Flavobacteriia</taxon>
        <taxon>Flavobacteriales</taxon>
        <taxon>Flavobacteriaceae</taxon>
        <taxon>Flavobacterium</taxon>
    </lineage>
</organism>
<evidence type="ECO:0000313" key="2">
    <source>
        <dbReference type="Proteomes" id="UP000006394"/>
    </source>
</evidence>
<sequence>MKLNRKNKLLLLGFIMALYICYAFAISNTLDIYKEFQAKNNVLVHNNSTPELANQLLQKEKQLDKLLAKHHVKTSESYQNDLLKQLNFYSAKYNLKVIDFKEPHTIIEKNTTTSSYIFSLQGSFNGSIALLNKLENNPALGTIKHINFNKKRNYKSNVDELFVEVILEKK</sequence>
<dbReference type="Proteomes" id="UP000006394">
    <property type="component" value="Chromosome"/>
</dbReference>
<protein>
    <submittedName>
        <fullName evidence="1">Bacterial general secretion pathway protein</fullName>
    </submittedName>
</protein>
<dbReference type="InterPro" id="IPR014717">
    <property type="entry name" value="Transl_elong_EF1B/ribsomal_bS6"/>
</dbReference>
<dbReference type="OrthoDB" id="1343945at2"/>
<dbReference type="HOGENOM" id="CLU_1568439_0_0_10"/>
<dbReference type="EnsemblBacteria" id="CAL44352">
    <property type="protein sequence ID" value="CAL44352"/>
    <property type="gene ID" value="FP2297"/>
</dbReference>
<evidence type="ECO:0000313" key="1">
    <source>
        <dbReference type="EMBL" id="CAL44352.1"/>
    </source>
</evidence>
<dbReference type="EMBL" id="AM398681">
    <property type="protein sequence ID" value="CAL44352.1"/>
    <property type="molecule type" value="Genomic_DNA"/>
</dbReference>
<dbReference type="KEGG" id="fps:FP2297"/>
<dbReference type="PATRIC" id="fig|402612.5.peg.2348"/>
<reference evidence="1 2" key="1">
    <citation type="journal article" date="2007" name="Nat. Biotechnol.">
        <title>Complete genome sequence of the fish pathogen Flavobacterium psychrophilum.</title>
        <authorList>
            <person name="Duchaud E."/>
            <person name="Boussaha M."/>
            <person name="Loux V."/>
            <person name="Bernardet J.F."/>
            <person name="Michel C."/>
            <person name="Kerouault B."/>
            <person name="Mondot S."/>
            <person name="Nicolas P."/>
            <person name="Bossy R."/>
            <person name="Caron C."/>
            <person name="Bessieres P."/>
            <person name="Gibrat J.F."/>
            <person name="Claverol S."/>
            <person name="Dumetz F."/>
            <person name="Le Henaff M."/>
            <person name="Benmansour A."/>
        </authorList>
    </citation>
    <scope>NUCLEOTIDE SEQUENCE [LARGE SCALE GENOMIC DNA]</scope>
    <source>
        <strain evidence="2">ATCC 49511 / DSM 21280 / CIP 103535 / JIP02/86</strain>
    </source>
</reference>